<dbReference type="PANTHER" id="PTHR30244">
    <property type="entry name" value="TRANSAMINASE"/>
    <property type="match status" value="1"/>
</dbReference>
<dbReference type="SUPFAM" id="SSF53383">
    <property type="entry name" value="PLP-dependent transferases"/>
    <property type="match status" value="1"/>
</dbReference>
<dbReference type="CDD" id="cd00616">
    <property type="entry name" value="AHBA_syn"/>
    <property type="match status" value="1"/>
</dbReference>
<dbReference type="RefSeq" id="WP_239369675.1">
    <property type="nucleotide sequence ID" value="NZ_JAKREW010000035.1"/>
</dbReference>
<dbReference type="Gene3D" id="3.40.640.10">
    <property type="entry name" value="Type I PLP-dependent aspartate aminotransferase-like (Major domain)"/>
    <property type="match status" value="1"/>
</dbReference>
<dbReference type="Gene3D" id="3.90.1150.10">
    <property type="entry name" value="Aspartate Aminotransferase, domain 1"/>
    <property type="match status" value="1"/>
</dbReference>
<name>A0ABS9QL40_9HYPH</name>
<evidence type="ECO:0000256" key="1">
    <source>
        <dbReference type="ARBA" id="ARBA00022898"/>
    </source>
</evidence>
<keyword evidence="1 3" id="KW-0663">Pyridoxal phosphate</keyword>
<reference evidence="4 5" key="1">
    <citation type="submission" date="2022-02" db="EMBL/GenBank/DDBJ databases">
        <title>Draft genome sequence of Mezorhizobium retamae strain IRAMC:0171 isolated from Retama raetam nodules.</title>
        <authorList>
            <person name="Bengaied R."/>
            <person name="Sbissi I."/>
            <person name="Huber K."/>
            <person name="Ghodbane F."/>
            <person name="Nouioui I."/>
            <person name="Tarhouni M."/>
            <person name="Gtari M."/>
        </authorList>
    </citation>
    <scope>NUCLEOTIDE SEQUENCE [LARGE SCALE GENOMIC DNA]</scope>
    <source>
        <strain evidence="4 5">IRAMC:0171</strain>
    </source>
</reference>
<keyword evidence="5" id="KW-1185">Reference proteome</keyword>
<dbReference type="InterPro" id="IPR000653">
    <property type="entry name" value="DegT/StrS_aminotransferase"/>
</dbReference>
<comment type="caution">
    <text evidence="4">The sequence shown here is derived from an EMBL/GenBank/DDBJ whole genome shotgun (WGS) entry which is preliminary data.</text>
</comment>
<evidence type="ECO:0000313" key="4">
    <source>
        <dbReference type="EMBL" id="MCG7508156.1"/>
    </source>
</evidence>
<dbReference type="Proteomes" id="UP001201701">
    <property type="component" value="Unassembled WGS sequence"/>
</dbReference>
<accession>A0ABS9QL40</accession>
<dbReference type="Pfam" id="PF01041">
    <property type="entry name" value="DegT_DnrJ_EryC1"/>
    <property type="match status" value="1"/>
</dbReference>
<evidence type="ECO:0000313" key="5">
    <source>
        <dbReference type="Proteomes" id="UP001201701"/>
    </source>
</evidence>
<dbReference type="InterPro" id="IPR015424">
    <property type="entry name" value="PyrdxlP-dep_Trfase"/>
</dbReference>
<keyword evidence="4" id="KW-0808">Transferase</keyword>
<protein>
    <submittedName>
        <fullName evidence="4">DegT/DnrJ/EryC1/StrS family aminotransferase</fullName>
    </submittedName>
</protein>
<sequence length="370" mass="40325">MIKFLDLKLQYESIKDEIDAAIRDVIATSSFVGGPYIRTFEGEFAEWTGVENCIGVANGTDALEIAIEALDLPSGSEIIVPANSFIASSEAVTRNGHRVVFADISPEHYTLTPDTIRAKLTSATRAVMPVHLYGHPCEMGPILELASSAGLRVIEDCAQAHGAKYKGKKVGGFGDVATFSFFPGKNLGAYGDAGAIVTNNRSLAERMRMIANHGRTGKYDHQFEGRSSRLDGIQAAILSVKLRHLDKWTAKRIEVADSYIEELSGLAGLTLPKRQEWAVQVYHLFVVRTEKRDQLAAYLAEQGISTGVHYPIALPKLAAYNHLGQGQEVMFANLADESLLSLPIGEHMTTDDVKLVASAVRSFFDSKRGL</sequence>
<comment type="similarity">
    <text evidence="2 3">Belongs to the DegT/DnrJ/EryC1 family.</text>
</comment>
<evidence type="ECO:0000256" key="2">
    <source>
        <dbReference type="ARBA" id="ARBA00037999"/>
    </source>
</evidence>
<dbReference type="GO" id="GO:0008483">
    <property type="term" value="F:transaminase activity"/>
    <property type="evidence" value="ECO:0007669"/>
    <property type="project" value="UniProtKB-KW"/>
</dbReference>
<dbReference type="InterPro" id="IPR015422">
    <property type="entry name" value="PyrdxlP-dep_Trfase_small"/>
</dbReference>
<dbReference type="PANTHER" id="PTHR30244:SF36">
    <property type="entry name" value="3-OXO-GLUCOSE-6-PHOSPHATE:GLUTAMATE AMINOTRANSFERASE"/>
    <property type="match status" value="1"/>
</dbReference>
<dbReference type="InterPro" id="IPR015421">
    <property type="entry name" value="PyrdxlP-dep_Trfase_major"/>
</dbReference>
<keyword evidence="4" id="KW-0032">Aminotransferase</keyword>
<gene>
    <name evidence="4" type="ORF">L4923_24240</name>
</gene>
<dbReference type="PIRSF" id="PIRSF000390">
    <property type="entry name" value="PLP_StrS"/>
    <property type="match status" value="1"/>
</dbReference>
<dbReference type="EMBL" id="JAKREW010000035">
    <property type="protein sequence ID" value="MCG7508156.1"/>
    <property type="molecule type" value="Genomic_DNA"/>
</dbReference>
<proteinExistence type="inferred from homology"/>
<evidence type="ECO:0000256" key="3">
    <source>
        <dbReference type="RuleBase" id="RU004508"/>
    </source>
</evidence>
<organism evidence="4 5">
    <name type="scientific">Mesorhizobium retamae</name>
    <dbReference type="NCBI Taxonomy" id="2912854"/>
    <lineage>
        <taxon>Bacteria</taxon>
        <taxon>Pseudomonadati</taxon>
        <taxon>Pseudomonadota</taxon>
        <taxon>Alphaproteobacteria</taxon>
        <taxon>Hyphomicrobiales</taxon>
        <taxon>Phyllobacteriaceae</taxon>
        <taxon>Mesorhizobium</taxon>
    </lineage>
</organism>